<accession>A0A4R2EVW9</accession>
<comment type="function">
    <text evidence="8">Catalyzes the reductive methylation of 2'-deoxyuridine-5'-monophosphate (dUMP) to 2'-deoxythymidine-5'-monophosphate (dTMP) while utilizing 5,10-methylenetetrahydrofolate (mTHF) as the methyl donor and reductant in the reaction, yielding dihydrofolate (DHF) as a by-product. This enzymatic reaction provides an intracellular de novo source of dTMP, an essential precursor for DNA biosynthesis.</text>
</comment>
<dbReference type="InterPro" id="IPR036926">
    <property type="entry name" value="Thymidate_synth/dCMP_Mease_sf"/>
</dbReference>
<comment type="pathway">
    <text evidence="8">Pyrimidine metabolism; dTTP biosynthesis.</text>
</comment>
<evidence type="ECO:0000256" key="5">
    <source>
        <dbReference type="ARBA" id="ARBA00022679"/>
    </source>
</evidence>
<comment type="subcellular location">
    <subcellularLocation>
        <location evidence="8">Cytoplasm</location>
    </subcellularLocation>
</comment>
<evidence type="ECO:0000256" key="9">
    <source>
        <dbReference type="PROSITE-ProRule" id="PRU10016"/>
    </source>
</evidence>
<evidence type="ECO:0000256" key="8">
    <source>
        <dbReference type="HAMAP-Rule" id="MF_00008"/>
    </source>
</evidence>
<dbReference type="GO" id="GO:0004799">
    <property type="term" value="F:thymidylate synthase activity"/>
    <property type="evidence" value="ECO:0007669"/>
    <property type="project" value="UniProtKB-UniRule"/>
</dbReference>
<evidence type="ECO:0000313" key="11">
    <source>
        <dbReference type="EMBL" id="TCN73182.1"/>
    </source>
</evidence>
<dbReference type="GO" id="GO:0006235">
    <property type="term" value="P:dTTP biosynthetic process"/>
    <property type="evidence" value="ECO:0007669"/>
    <property type="project" value="UniProtKB-UniRule"/>
</dbReference>
<dbReference type="PROSITE" id="PS00091">
    <property type="entry name" value="THYMIDYLATE_SYNTHASE"/>
    <property type="match status" value="1"/>
</dbReference>
<feature type="binding site" evidence="8">
    <location>
        <position position="169"/>
    </location>
    <ligand>
        <name>(6R)-5,10-methylene-5,6,7,8-tetrahydrofolate</name>
        <dbReference type="ChEBI" id="CHEBI:15636"/>
    </ligand>
</feature>
<dbReference type="InterPro" id="IPR020940">
    <property type="entry name" value="Thymidylate_synthase_AS"/>
</dbReference>
<dbReference type="AlphaFoldDB" id="A0A4R2EVW9"/>
<dbReference type="NCBIfam" id="NF002499">
    <property type="entry name" value="PRK01827.1-5"/>
    <property type="match status" value="1"/>
</dbReference>
<comment type="subunit">
    <text evidence="1 8">Homodimer.</text>
</comment>
<keyword evidence="4 8" id="KW-0489">Methyltransferase</keyword>
<dbReference type="UniPathway" id="UPA00575"/>
<dbReference type="PANTHER" id="PTHR11548">
    <property type="entry name" value="THYMIDYLATE SYNTHASE 1"/>
    <property type="match status" value="1"/>
</dbReference>
<comment type="similarity">
    <text evidence="8">Belongs to the thymidylate synthase family. Bacterial-type ThyA subfamily.</text>
</comment>
<dbReference type="GO" id="GO:0006231">
    <property type="term" value="P:dTMP biosynthetic process"/>
    <property type="evidence" value="ECO:0007669"/>
    <property type="project" value="UniProtKB-UniRule"/>
</dbReference>
<name>A0A4R2EVW9_9BACT</name>
<keyword evidence="6 8" id="KW-0545">Nucleotide biosynthesis</keyword>
<dbReference type="Pfam" id="PF00303">
    <property type="entry name" value="Thymidylat_synt"/>
    <property type="match status" value="1"/>
</dbReference>
<dbReference type="NCBIfam" id="TIGR03284">
    <property type="entry name" value="thym_sym"/>
    <property type="match status" value="2"/>
</dbReference>
<dbReference type="NCBIfam" id="NF002497">
    <property type="entry name" value="PRK01827.1-3"/>
    <property type="match status" value="1"/>
</dbReference>
<dbReference type="Proteomes" id="UP000294830">
    <property type="component" value="Unassembled WGS sequence"/>
</dbReference>
<evidence type="ECO:0000256" key="3">
    <source>
        <dbReference type="ARBA" id="ARBA00022490"/>
    </source>
</evidence>
<feature type="binding site" description="in other chain" evidence="8">
    <location>
        <begin position="207"/>
        <end position="209"/>
    </location>
    <ligand>
        <name>dUMP</name>
        <dbReference type="ChEBI" id="CHEBI:246422"/>
        <note>ligand shared between dimeric partners</note>
    </ligand>
</feature>
<dbReference type="RefSeq" id="WP_131837958.1">
    <property type="nucleotide sequence ID" value="NZ_SLWB01000001.1"/>
</dbReference>
<feature type="domain" description="Thymidylate synthase/dCMP hydroxymethylase" evidence="10">
    <location>
        <begin position="2"/>
        <end position="264"/>
    </location>
</feature>
<evidence type="ECO:0000259" key="10">
    <source>
        <dbReference type="Pfam" id="PF00303"/>
    </source>
</evidence>
<dbReference type="HAMAP" id="MF_00008">
    <property type="entry name" value="Thymidy_synth_bact"/>
    <property type="match status" value="1"/>
</dbReference>
<evidence type="ECO:0000256" key="1">
    <source>
        <dbReference type="ARBA" id="ARBA00011738"/>
    </source>
</evidence>
<feature type="binding site" evidence="8">
    <location>
        <begin position="126"/>
        <end position="127"/>
    </location>
    <ligand>
        <name>dUMP</name>
        <dbReference type="ChEBI" id="CHEBI:246422"/>
        <note>ligand shared between dimeric partners</note>
    </ligand>
</feature>
<feature type="active site" description="Nucleophile" evidence="8">
    <location>
        <position position="146"/>
    </location>
</feature>
<feature type="binding site" description="in other chain" evidence="8">
    <location>
        <position position="177"/>
    </location>
    <ligand>
        <name>dUMP</name>
        <dbReference type="ChEBI" id="CHEBI:246422"/>
        <note>ligand shared between dimeric partners</note>
    </ligand>
</feature>
<dbReference type="InterPro" id="IPR023451">
    <property type="entry name" value="Thymidate_synth/dCMP_Mease_dom"/>
</dbReference>
<dbReference type="SUPFAM" id="SSF55831">
    <property type="entry name" value="Thymidylate synthase/dCMP hydroxymethylase"/>
    <property type="match status" value="1"/>
</dbReference>
<keyword evidence="3 8" id="KW-0963">Cytoplasm</keyword>
<dbReference type="PRINTS" id="PR00108">
    <property type="entry name" value="THYMDSNTHASE"/>
</dbReference>
<gene>
    <name evidence="8" type="primary">thyA</name>
    <name evidence="11" type="ORF">CLV25_101403</name>
</gene>
<dbReference type="GO" id="GO:0032259">
    <property type="term" value="P:methylation"/>
    <property type="evidence" value="ECO:0007669"/>
    <property type="project" value="UniProtKB-KW"/>
</dbReference>
<feature type="active site" evidence="9">
    <location>
        <position position="146"/>
    </location>
</feature>
<evidence type="ECO:0000256" key="6">
    <source>
        <dbReference type="ARBA" id="ARBA00022727"/>
    </source>
</evidence>
<dbReference type="InterPro" id="IPR045097">
    <property type="entry name" value="Thymidate_synth/dCMP_Mease"/>
</dbReference>
<sequence>MKQYHDLLKTILDEGVVKSDRTGVGTKSIFGYQMRFNLADGFPLLTTKKLHLRSIIHELLWFINGDTNIKYLHDNKVTIWDEWADENGDLGPIYGYQWRNWKNPDGSTTDQLAQVVESIKNNPDSRRHIVSAWNVSDIDKMKLPPCHVMFQFYVADGKLSCQLYQRSADVFLGVPFNIASYALLTLMMAQVTGLKPGTFVHTLGDAHIYLNHMEQVNLQLSRTPLPLPTMRLNPQVASIFDFKYEDFTLEGYNSHPSIKADIAV</sequence>
<feature type="binding site" description="in other chain" evidence="8">
    <location>
        <begin position="166"/>
        <end position="169"/>
    </location>
    <ligand>
        <name>dUMP</name>
        <dbReference type="ChEBI" id="CHEBI:246422"/>
        <note>ligand shared between dimeric partners</note>
    </ligand>
</feature>
<keyword evidence="5 8" id="KW-0808">Transferase</keyword>
<evidence type="ECO:0000256" key="7">
    <source>
        <dbReference type="ARBA" id="ARBA00047344"/>
    </source>
</evidence>
<evidence type="ECO:0000256" key="4">
    <source>
        <dbReference type="ARBA" id="ARBA00022603"/>
    </source>
</evidence>
<feature type="binding site" description="in other chain" evidence="8">
    <location>
        <position position="21"/>
    </location>
    <ligand>
        <name>dUMP</name>
        <dbReference type="ChEBI" id="CHEBI:246422"/>
        <note>ligand shared between dimeric partners</note>
    </ligand>
</feature>
<dbReference type="Gene3D" id="3.30.572.10">
    <property type="entry name" value="Thymidylate synthase/dCMP hydroxymethylase domain"/>
    <property type="match status" value="1"/>
</dbReference>
<protein>
    <recommendedName>
        <fullName evidence="2 8">Thymidylate synthase</fullName>
        <shortName evidence="8">TS</shortName>
        <shortName evidence="8">TSase</shortName>
        <ecNumber evidence="2 8">2.1.1.45</ecNumber>
    </recommendedName>
</protein>
<comment type="caution">
    <text evidence="11">The sequence shown here is derived from an EMBL/GenBank/DDBJ whole genome shotgun (WGS) entry which is preliminary data.</text>
</comment>
<proteinExistence type="inferred from homology"/>
<dbReference type="EMBL" id="SLWB01000001">
    <property type="protein sequence ID" value="TCN73182.1"/>
    <property type="molecule type" value="Genomic_DNA"/>
</dbReference>
<feature type="binding site" evidence="8">
    <location>
        <position position="51"/>
    </location>
    <ligand>
        <name>(6R)-5,10-methylene-5,6,7,8-tetrahydrofolate</name>
        <dbReference type="ChEBI" id="CHEBI:15636"/>
    </ligand>
</feature>
<dbReference type="EC" id="2.1.1.45" evidence="2 8"/>
<feature type="binding site" evidence="8">
    <location>
        <position position="263"/>
    </location>
    <ligand>
        <name>(6R)-5,10-methylene-5,6,7,8-tetrahydrofolate</name>
        <dbReference type="ChEBI" id="CHEBI:15636"/>
    </ligand>
</feature>
<dbReference type="PANTHER" id="PTHR11548:SF9">
    <property type="entry name" value="THYMIDYLATE SYNTHASE"/>
    <property type="match status" value="1"/>
</dbReference>
<dbReference type="InterPro" id="IPR000398">
    <property type="entry name" value="Thymidylate_synthase"/>
</dbReference>
<dbReference type="FunFam" id="3.30.572.10:FF:000001">
    <property type="entry name" value="Thymidylate synthase"/>
    <property type="match status" value="1"/>
</dbReference>
<dbReference type="CDD" id="cd00351">
    <property type="entry name" value="TS_Pyrimidine_HMase"/>
    <property type="match status" value="1"/>
</dbReference>
<evidence type="ECO:0000256" key="2">
    <source>
        <dbReference type="ARBA" id="ARBA00011947"/>
    </source>
</evidence>
<dbReference type="GO" id="GO:0005829">
    <property type="term" value="C:cytosol"/>
    <property type="evidence" value="ECO:0007669"/>
    <property type="project" value="TreeGrafter"/>
</dbReference>
<organism evidence="11 12">
    <name type="scientific">Acetobacteroides hydrogenigenes</name>
    <dbReference type="NCBI Taxonomy" id="979970"/>
    <lineage>
        <taxon>Bacteria</taxon>
        <taxon>Pseudomonadati</taxon>
        <taxon>Bacteroidota</taxon>
        <taxon>Bacteroidia</taxon>
        <taxon>Bacteroidales</taxon>
        <taxon>Rikenellaceae</taxon>
        <taxon>Acetobacteroides</taxon>
    </lineage>
</organism>
<reference evidence="11 12" key="1">
    <citation type="submission" date="2019-03" db="EMBL/GenBank/DDBJ databases">
        <title>Genomic Encyclopedia of Archaeal and Bacterial Type Strains, Phase II (KMG-II): from individual species to whole genera.</title>
        <authorList>
            <person name="Goeker M."/>
        </authorList>
    </citation>
    <scope>NUCLEOTIDE SEQUENCE [LARGE SCALE GENOMIC DNA]</scope>
    <source>
        <strain evidence="11 12">RL-C</strain>
    </source>
</reference>
<comment type="catalytic activity">
    <reaction evidence="7 8">
        <text>dUMP + (6R)-5,10-methylene-5,6,7,8-tetrahydrofolate = 7,8-dihydrofolate + dTMP</text>
        <dbReference type="Rhea" id="RHEA:12104"/>
        <dbReference type="ChEBI" id="CHEBI:15636"/>
        <dbReference type="ChEBI" id="CHEBI:57451"/>
        <dbReference type="ChEBI" id="CHEBI:63528"/>
        <dbReference type="ChEBI" id="CHEBI:246422"/>
        <dbReference type="EC" id="2.1.1.45"/>
    </reaction>
</comment>
<evidence type="ECO:0000313" key="12">
    <source>
        <dbReference type="Proteomes" id="UP000294830"/>
    </source>
</evidence>
<dbReference type="OrthoDB" id="9774633at2"/>
<keyword evidence="12" id="KW-1185">Reference proteome</keyword>